<feature type="signal peptide" evidence="2">
    <location>
        <begin position="1"/>
        <end position="24"/>
    </location>
</feature>
<protein>
    <submittedName>
        <fullName evidence="3">Uncharacterized protein</fullName>
    </submittedName>
</protein>
<accession>A0A3E2H8G4</accession>
<evidence type="ECO:0000256" key="2">
    <source>
        <dbReference type="SAM" id="SignalP"/>
    </source>
</evidence>
<organism evidence="3 4">
    <name type="scientific">Scytalidium lignicola</name>
    <name type="common">Hyphomycete</name>
    <dbReference type="NCBI Taxonomy" id="5539"/>
    <lineage>
        <taxon>Eukaryota</taxon>
        <taxon>Fungi</taxon>
        <taxon>Dikarya</taxon>
        <taxon>Ascomycota</taxon>
        <taxon>Pezizomycotina</taxon>
        <taxon>Leotiomycetes</taxon>
        <taxon>Leotiomycetes incertae sedis</taxon>
        <taxon>Scytalidium</taxon>
    </lineage>
</organism>
<proteinExistence type="predicted"/>
<keyword evidence="2" id="KW-0732">Signal</keyword>
<feature type="non-terminal residue" evidence="3">
    <location>
        <position position="1"/>
    </location>
</feature>
<name>A0A3E2H8G4_SCYLI</name>
<dbReference type="Proteomes" id="UP000258309">
    <property type="component" value="Unassembled WGS sequence"/>
</dbReference>
<keyword evidence="4" id="KW-1185">Reference proteome</keyword>
<reference evidence="3 4" key="1">
    <citation type="submission" date="2018-05" db="EMBL/GenBank/DDBJ databases">
        <title>Draft genome sequence of Scytalidium lignicola DSM 105466, a ubiquitous saprotrophic fungus.</title>
        <authorList>
            <person name="Buettner E."/>
            <person name="Gebauer A.M."/>
            <person name="Hofrichter M."/>
            <person name="Liers C."/>
            <person name="Kellner H."/>
        </authorList>
    </citation>
    <scope>NUCLEOTIDE SEQUENCE [LARGE SCALE GENOMIC DNA]</scope>
    <source>
        <strain evidence="3 4">DSM 105466</strain>
    </source>
</reference>
<sequence length="273" mass="27649">MAPSSHLLRLLTLTLALFSSVSWGYLGAMRYEPDESLMMDPDAALPEIPAVPVVVAALPTKPAAPRNSVFPRVVPVVVAIPVLPVGTVVATGTSAKNVTSGTVQCCTDEHCTAHVNGTVTLTASIPVSTASSATLTTESAKETAETTTGAGQLYYYTITWSYTITSGPTTTSTVITIYATNSKAADSSFSALSATLILPTPTQSVAPTTTTAAATTATTAAATTTSTGKPPASGLGFANAGGSVKISSRWSSNWAVAAFAVFVALPGVAMVAL</sequence>
<gene>
    <name evidence="3" type="ORF">B7463_g6746</name>
</gene>
<keyword evidence="1" id="KW-0472">Membrane</keyword>
<evidence type="ECO:0000313" key="4">
    <source>
        <dbReference type="Proteomes" id="UP000258309"/>
    </source>
</evidence>
<dbReference type="OrthoDB" id="3439121at2759"/>
<evidence type="ECO:0000256" key="1">
    <source>
        <dbReference type="SAM" id="Phobius"/>
    </source>
</evidence>
<feature type="chain" id="PRO_5017740803" evidence="2">
    <location>
        <begin position="25"/>
        <end position="273"/>
    </location>
</feature>
<evidence type="ECO:0000313" key="3">
    <source>
        <dbReference type="EMBL" id="RFU29587.1"/>
    </source>
</evidence>
<keyword evidence="1" id="KW-0812">Transmembrane</keyword>
<comment type="caution">
    <text evidence="3">The sequence shown here is derived from an EMBL/GenBank/DDBJ whole genome shotgun (WGS) entry which is preliminary data.</text>
</comment>
<feature type="transmembrane region" description="Helical" evidence="1">
    <location>
        <begin position="254"/>
        <end position="272"/>
    </location>
</feature>
<dbReference type="EMBL" id="NCSJ02000123">
    <property type="protein sequence ID" value="RFU29587.1"/>
    <property type="molecule type" value="Genomic_DNA"/>
</dbReference>
<feature type="non-terminal residue" evidence="3">
    <location>
        <position position="273"/>
    </location>
</feature>
<dbReference type="AlphaFoldDB" id="A0A3E2H8G4"/>
<keyword evidence="1" id="KW-1133">Transmembrane helix</keyword>
<dbReference type="STRING" id="5539.A0A3E2H8G4"/>